<gene>
    <name evidence="2" type="ORF">DL238_15860</name>
</gene>
<evidence type="ECO:0000259" key="1">
    <source>
        <dbReference type="PROSITE" id="PS51233"/>
    </source>
</evidence>
<dbReference type="Proteomes" id="UP000254101">
    <property type="component" value="Unassembled WGS sequence"/>
</dbReference>
<dbReference type="EMBL" id="QRBB01000011">
    <property type="protein sequence ID" value="RDS75645.1"/>
    <property type="molecule type" value="Genomic_DNA"/>
</dbReference>
<protein>
    <recommendedName>
        <fullName evidence="1">VWFD domain-containing protein</fullName>
    </recommendedName>
</protein>
<dbReference type="InterPro" id="IPR001846">
    <property type="entry name" value="VWF_type-D"/>
</dbReference>
<comment type="caution">
    <text evidence="2">The sequence shown here is derived from an EMBL/GenBank/DDBJ whole genome shotgun (WGS) entry which is preliminary data.</text>
</comment>
<dbReference type="AlphaFoldDB" id="A0A395LGD7"/>
<name>A0A395LGD7_9SPHN</name>
<evidence type="ECO:0000313" key="2">
    <source>
        <dbReference type="EMBL" id="RDS75645.1"/>
    </source>
</evidence>
<organism evidence="2 3">
    <name type="scientific">Alteriqipengyuania lutimaris</name>
    <dbReference type="NCBI Taxonomy" id="1538146"/>
    <lineage>
        <taxon>Bacteria</taxon>
        <taxon>Pseudomonadati</taxon>
        <taxon>Pseudomonadota</taxon>
        <taxon>Alphaproteobacteria</taxon>
        <taxon>Sphingomonadales</taxon>
        <taxon>Erythrobacteraceae</taxon>
        <taxon>Alteriqipengyuania</taxon>
    </lineage>
</organism>
<dbReference type="PROSITE" id="PS51233">
    <property type="entry name" value="VWFD"/>
    <property type="match status" value="1"/>
</dbReference>
<accession>A0A395LGD7</accession>
<proteinExistence type="predicted"/>
<feature type="domain" description="VWFD" evidence="1">
    <location>
        <begin position="1"/>
        <end position="85"/>
    </location>
</feature>
<dbReference type="PANTHER" id="PTHR37860">
    <property type="entry name" value="AGAP008810-PA"/>
    <property type="match status" value="1"/>
</dbReference>
<reference evidence="2 3" key="1">
    <citation type="submission" date="2018-07" db="EMBL/GenBank/DDBJ databases">
        <title>Erythrobacter nanhaiensis sp. nov., a novel member of the genus Erythrobacter isolated from the South China Sea.</title>
        <authorList>
            <person name="Chen X."/>
            <person name="Liu J."/>
        </authorList>
    </citation>
    <scope>NUCLEOTIDE SEQUENCE [LARGE SCALE GENOMIC DNA]</scope>
    <source>
        <strain evidence="2 3">S-5</strain>
    </source>
</reference>
<dbReference type="PANTHER" id="PTHR37860:SF2">
    <property type="entry name" value="VITELLOGENIN DOMAIN-CONTAINING PROTEIN"/>
    <property type="match status" value="1"/>
</dbReference>
<sequence length="500" mass="55240">MDGDFVVWKDYFTINVKHKAGLFVRCDKLHQFCTFHVSGYYFGKTRGLLGALDYEPWDDFKQPNGQVVTNVNDFGNSWKVDPSCADVSGPTHHDHEMPEPQECANIFGGSTSLRLGYFFVPSAPFREACSHIVADESTPEAKKKAACSVAAAYTIAAHKYIHISVPEECVHCSVVDGSPIEVGDSVSVKVPKNSADVIIVVEQDTHNTELFKELVSPLVTTLTNDLKAKDITNVHFTLIGYGEATHNYPALYTTGGKISFEGKTKNMKFIDHIDALSLKLDSCENRWKYLTALIESELGLSAPSRAYQLGSKYPFKIGTSKVLVGLVANTKTSAFGVSLQQLLALFSTKVLRDRGVAFHLIAPVQDLHITSKDAKVTKTVVGFDSDHVYVLSDAKKKVLEGSTELRNNLVYQNNIWIPIALDSYGVTYVAQNFLEAKSSARKQFLQVVSHRIAESLGTELHEDCTCRLVSGLYPFSECKVTNRKEREPLAQIRGTKGVKG</sequence>
<evidence type="ECO:0000313" key="3">
    <source>
        <dbReference type="Proteomes" id="UP000254101"/>
    </source>
</evidence>
<keyword evidence="3" id="KW-1185">Reference proteome</keyword>